<dbReference type="FunFam" id="3.30.930.10:FF:000005">
    <property type="entry name" value="Histidine--tRNA ligase"/>
    <property type="match status" value="1"/>
</dbReference>
<dbReference type="GO" id="GO:0005524">
    <property type="term" value="F:ATP binding"/>
    <property type="evidence" value="ECO:0007669"/>
    <property type="project" value="UniProtKB-UniRule"/>
</dbReference>
<dbReference type="Proteomes" id="UP000244338">
    <property type="component" value="Unassembled WGS sequence"/>
</dbReference>
<keyword evidence="5 11" id="KW-0436">Ligase</keyword>
<feature type="binding site" evidence="12">
    <location>
        <position position="129"/>
    </location>
    <ligand>
        <name>L-histidine</name>
        <dbReference type="ChEBI" id="CHEBI:57595"/>
    </ligand>
</feature>
<feature type="binding site" evidence="12">
    <location>
        <begin position="260"/>
        <end position="261"/>
    </location>
    <ligand>
        <name>L-histidine</name>
        <dbReference type="ChEBI" id="CHEBI:57595"/>
    </ligand>
</feature>
<comment type="caution">
    <text evidence="14">The sequence shown here is derived from an EMBL/GenBank/DDBJ whole genome shotgun (WGS) entry which is preliminary data.</text>
</comment>
<evidence type="ECO:0000256" key="8">
    <source>
        <dbReference type="ARBA" id="ARBA00022917"/>
    </source>
</evidence>
<dbReference type="InterPro" id="IPR004516">
    <property type="entry name" value="HisRS/HisZ"/>
</dbReference>
<keyword evidence="6 11" id="KW-0547">Nucleotide-binding</keyword>
<dbReference type="GO" id="GO:0140096">
    <property type="term" value="F:catalytic activity, acting on a protein"/>
    <property type="evidence" value="ECO:0007669"/>
    <property type="project" value="UniProtKB-ARBA"/>
</dbReference>
<dbReference type="Pfam" id="PF03129">
    <property type="entry name" value="HGTP_anticodon"/>
    <property type="match status" value="1"/>
</dbReference>
<dbReference type="InterPro" id="IPR015807">
    <property type="entry name" value="His-tRNA-ligase"/>
</dbReference>
<keyword evidence="8 11" id="KW-0648">Protein biosynthesis</keyword>
<evidence type="ECO:0000256" key="12">
    <source>
        <dbReference type="PIRSR" id="PIRSR001549-1"/>
    </source>
</evidence>
<evidence type="ECO:0000256" key="2">
    <source>
        <dbReference type="ARBA" id="ARBA00008226"/>
    </source>
</evidence>
<dbReference type="InterPro" id="IPR041715">
    <property type="entry name" value="HisRS-like_core"/>
</dbReference>
<dbReference type="PROSITE" id="PS50862">
    <property type="entry name" value="AA_TRNA_LIGASE_II"/>
    <property type="match status" value="1"/>
</dbReference>
<dbReference type="GO" id="GO:0006427">
    <property type="term" value="P:histidyl-tRNA aminoacylation"/>
    <property type="evidence" value="ECO:0007669"/>
    <property type="project" value="UniProtKB-UniRule"/>
</dbReference>
<keyword evidence="4 11" id="KW-0963">Cytoplasm</keyword>
<evidence type="ECO:0000256" key="6">
    <source>
        <dbReference type="ARBA" id="ARBA00022741"/>
    </source>
</evidence>
<dbReference type="EMBL" id="PEBX01000156">
    <property type="protein sequence ID" value="PTQ55249.1"/>
    <property type="molecule type" value="Genomic_DNA"/>
</dbReference>
<comment type="subcellular location">
    <subcellularLocation>
        <location evidence="1 11">Cytoplasm</location>
    </subcellularLocation>
</comment>
<dbReference type="SUPFAM" id="SSF55681">
    <property type="entry name" value="Class II aaRS and biotin synthetases"/>
    <property type="match status" value="1"/>
</dbReference>
<evidence type="ECO:0000256" key="10">
    <source>
        <dbReference type="ARBA" id="ARBA00047639"/>
    </source>
</evidence>
<feature type="binding site" evidence="12">
    <location>
        <position position="111"/>
    </location>
    <ligand>
        <name>L-histidine</name>
        <dbReference type="ChEBI" id="CHEBI:57595"/>
    </ligand>
</feature>
<feature type="binding site" evidence="12">
    <location>
        <position position="125"/>
    </location>
    <ligand>
        <name>L-histidine</name>
        <dbReference type="ChEBI" id="CHEBI:57595"/>
    </ligand>
</feature>
<comment type="similarity">
    <text evidence="2 11">Belongs to the class-II aminoacyl-tRNA synthetase family.</text>
</comment>
<keyword evidence="9 11" id="KW-0030">Aminoacyl-tRNA synthetase</keyword>
<dbReference type="EC" id="6.1.1.21" evidence="11"/>
<comment type="subunit">
    <text evidence="3 11">Homodimer.</text>
</comment>
<dbReference type="InterPro" id="IPR004154">
    <property type="entry name" value="Anticodon-bd"/>
</dbReference>
<evidence type="ECO:0000313" key="14">
    <source>
        <dbReference type="EMBL" id="PTQ55249.1"/>
    </source>
</evidence>
<evidence type="ECO:0000259" key="13">
    <source>
        <dbReference type="PROSITE" id="PS50862"/>
    </source>
</evidence>
<dbReference type="InterPro" id="IPR036621">
    <property type="entry name" value="Anticodon-bd_dom_sf"/>
</dbReference>
<dbReference type="InterPro" id="IPR033656">
    <property type="entry name" value="HisRS_anticodon"/>
</dbReference>
<evidence type="ECO:0000256" key="11">
    <source>
        <dbReference type="HAMAP-Rule" id="MF_00127"/>
    </source>
</evidence>
<reference evidence="15" key="1">
    <citation type="journal article" date="2018" name="Sci. Rep.">
        <title>Lignite coal burning seam in the remote Altai Mountains harbors a hydrogen-driven thermophilic microbial community.</title>
        <authorList>
            <person name="Kadnikov V.V."/>
            <person name="Mardanov A.V."/>
            <person name="Ivasenko D.A."/>
            <person name="Antsiferov D.V."/>
            <person name="Beletsky A.V."/>
            <person name="Karnachuk O.V."/>
            <person name="Ravin N.V."/>
        </authorList>
    </citation>
    <scope>NUCLEOTIDE SEQUENCE [LARGE SCALE GENOMIC DNA]</scope>
</reference>
<dbReference type="GO" id="GO:0004821">
    <property type="term" value="F:histidine-tRNA ligase activity"/>
    <property type="evidence" value="ECO:0007669"/>
    <property type="project" value="UniProtKB-UniRule"/>
</dbReference>
<dbReference type="PANTHER" id="PTHR43707">
    <property type="entry name" value="HISTIDYL-TRNA SYNTHETASE"/>
    <property type="match status" value="1"/>
</dbReference>
<dbReference type="GO" id="GO:0005737">
    <property type="term" value="C:cytoplasm"/>
    <property type="evidence" value="ECO:0007669"/>
    <property type="project" value="UniProtKB-SubCell"/>
</dbReference>
<dbReference type="PANTHER" id="PTHR43707:SF1">
    <property type="entry name" value="HISTIDINE--TRNA LIGASE, MITOCHONDRIAL-RELATED"/>
    <property type="match status" value="1"/>
</dbReference>
<comment type="catalytic activity">
    <reaction evidence="10 11">
        <text>tRNA(His) + L-histidine + ATP = L-histidyl-tRNA(His) + AMP + diphosphate + H(+)</text>
        <dbReference type="Rhea" id="RHEA:17313"/>
        <dbReference type="Rhea" id="RHEA-COMP:9665"/>
        <dbReference type="Rhea" id="RHEA-COMP:9689"/>
        <dbReference type="ChEBI" id="CHEBI:15378"/>
        <dbReference type="ChEBI" id="CHEBI:30616"/>
        <dbReference type="ChEBI" id="CHEBI:33019"/>
        <dbReference type="ChEBI" id="CHEBI:57595"/>
        <dbReference type="ChEBI" id="CHEBI:78442"/>
        <dbReference type="ChEBI" id="CHEBI:78527"/>
        <dbReference type="ChEBI" id="CHEBI:456215"/>
        <dbReference type="EC" id="6.1.1.21"/>
    </reaction>
</comment>
<feature type="domain" description="Aminoacyl-transfer RNA synthetases class-II family profile" evidence="13">
    <location>
        <begin position="1"/>
        <end position="313"/>
    </location>
</feature>
<accession>A0A2R6XXV3</accession>
<dbReference type="CDD" id="cd00773">
    <property type="entry name" value="HisRS-like_core"/>
    <property type="match status" value="1"/>
</dbReference>
<dbReference type="Gene3D" id="3.30.930.10">
    <property type="entry name" value="Bira Bifunctional Protein, Domain 2"/>
    <property type="match status" value="1"/>
</dbReference>
<evidence type="ECO:0000256" key="1">
    <source>
        <dbReference type="ARBA" id="ARBA00004496"/>
    </source>
</evidence>
<dbReference type="PIRSF" id="PIRSF001549">
    <property type="entry name" value="His-tRNA_synth"/>
    <property type="match status" value="1"/>
</dbReference>
<proteinExistence type="inferred from homology"/>
<dbReference type="HAMAP" id="MF_00127">
    <property type="entry name" value="His_tRNA_synth"/>
    <property type="match status" value="1"/>
</dbReference>
<protein>
    <recommendedName>
        <fullName evidence="11">Histidine--tRNA ligase</fullName>
        <ecNumber evidence="11">6.1.1.21</ecNumber>
    </recommendedName>
    <alternativeName>
        <fullName evidence="11">Histidyl-tRNA synthetase</fullName>
        <shortName evidence="11">HisRS</shortName>
    </alternativeName>
</protein>
<dbReference type="SUPFAM" id="SSF52954">
    <property type="entry name" value="Class II aaRS ABD-related"/>
    <property type="match status" value="1"/>
</dbReference>
<keyword evidence="7 11" id="KW-0067">ATP-binding</keyword>
<gene>
    <name evidence="11" type="primary">hisS</name>
    <name evidence="14" type="ORF">BSOLF_2831</name>
</gene>
<dbReference type="Gene3D" id="3.40.50.800">
    <property type="entry name" value="Anticodon-binding domain"/>
    <property type="match status" value="1"/>
</dbReference>
<organism evidence="14 15">
    <name type="scientific">Candidatus Carbonibacillus altaicus</name>
    <dbReference type="NCBI Taxonomy" id="2163959"/>
    <lineage>
        <taxon>Bacteria</taxon>
        <taxon>Bacillati</taxon>
        <taxon>Bacillota</taxon>
        <taxon>Bacilli</taxon>
        <taxon>Bacillales</taxon>
        <taxon>Candidatus Carbonibacillus</taxon>
    </lineage>
</organism>
<dbReference type="Pfam" id="PF13393">
    <property type="entry name" value="tRNA-synt_His"/>
    <property type="match status" value="1"/>
</dbReference>
<dbReference type="InterPro" id="IPR006195">
    <property type="entry name" value="aa-tRNA-synth_II"/>
</dbReference>
<dbReference type="InterPro" id="IPR045864">
    <property type="entry name" value="aa-tRNA-synth_II/BPL/LPL"/>
</dbReference>
<evidence type="ECO:0000256" key="5">
    <source>
        <dbReference type="ARBA" id="ARBA00022598"/>
    </source>
</evidence>
<feature type="binding site" evidence="12">
    <location>
        <position position="256"/>
    </location>
    <ligand>
        <name>L-histidine</name>
        <dbReference type="ChEBI" id="CHEBI:57595"/>
    </ligand>
</feature>
<sequence length="418" mass="46977">MQVLRGMVDILPAEARRWQWIEAVFRETASRFGYGEIRTPLLEHAELYERSVGDTTDIVQKEMYVFDDRGGRTVALRPEGTAGVVRAFVEHKLYGRETLPLKLFYMGPMFRYERPQSGRQRQFHQFGVEALGSDDPFLDAEIISLAWFFLQSIGLDTVELHLGSIGCPGCRLRYRERLIRHLLPHRDELCEDCRRRLDTNPLRILDCKIDGDKPFVRSAPTILDDLCDDCKTHFTQVQTALDALGVPYTIDPHLARGLDYYTKTVFEFIDTRIGAKSTVLAGGRYNGLVKELGGPDLPGIGFAAGVERLMLLLEKKAVPSGAAAAFDVVVSGFGTGQDVAWKLLFALREAGVRAEWSFDQKKLKAVLRDADRAGARYVVLVGDDETVRGEVTLKDLKSGEQTTFSQETLVERLKTLLS</sequence>
<name>A0A2R6XXV3_9BACL</name>
<dbReference type="AlphaFoldDB" id="A0A2R6XXV3"/>
<evidence type="ECO:0000256" key="7">
    <source>
        <dbReference type="ARBA" id="ARBA00022840"/>
    </source>
</evidence>
<dbReference type="NCBIfam" id="TIGR00442">
    <property type="entry name" value="hisS"/>
    <property type="match status" value="1"/>
</dbReference>
<evidence type="ECO:0000256" key="3">
    <source>
        <dbReference type="ARBA" id="ARBA00011738"/>
    </source>
</evidence>
<feature type="binding site" evidence="12">
    <location>
        <begin position="79"/>
        <end position="81"/>
    </location>
    <ligand>
        <name>L-histidine</name>
        <dbReference type="ChEBI" id="CHEBI:57595"/>
    </ligand>
</feature>
<dbReference type="CDD" id="cd00859">
    <property type="entry name" value="HisRS_anticodon"/>
    <property type="match status" value="1"/>
</dbReference>
<evidence type="ECO:0000256" key="9">
    <source>
        <dbReference type="ARBA" id="ARBA00023146"/>
    </source>
</evidence>
<dbReference type="GO" id="GO:0016740">
    <property type="term" value="F:transferase activity"/>
    <property type="evidence" value="ECO:0007669"/>
    <property type="project" value="UniProtKB-ARBA"/>
</dbReference>
<evidence type="ECO:0000313" key="15">
    <source>
        <dbReference type="Proteomes" id="UP000244338"/>
    </source>
</evidence>
<evidence type="ECO:0000256" key="4">
    <source>
        <dbReference type="ARBA" id="ARBA00022490"/>
    </source>
</evidence>